<gene>
    <name evidence="2" type="ORF">WR25_05580</name>
</gene>
<reference evidence="2 3" key="1">
    <citation type="journal article" date="2017" name="Curr. Biol.">
        <title>Genome architecture and evolution of a unichromosomal asexual nematode.</title>
        <authorList>
            <person name="Fradin H."/>
            <person name="Zegar C."/>
            <person name="Gutwein M."/>
            <person name="Lucas J."/>
            <person name="Kovtun M."/>
            <person name="Corcoran D."/>
            <person name="Baugh L.R."/>
            <person name="Kiontke K."/>
            <person name="Gunsalus K."/>
            <person name="Fitch D.H."/>
            <person name="Piano F."/>
        </authorList>
    </citation>
    <scope>NUCLEOTIDE SEQUENCE [LARGE SCALE GENOMIC DNA]</scope>
    <source>
        <strain evidence="2">PF1309</strain>
    </source>
</reference>
<dbReference type="EMBL" id="LIAE01006457">
    <property type="protein sequence ID" value="PAV89349.1"/>
    <property type="molecule type" value="Genomic_DNA"/>
</dbReference>
<name>A0A2A2LT56_9BILA</name>
<evidence type="ECO:0000256" key="1">
    <source>
        <dbReference type="SAM" id="MobiDB-lite"/>
    </source>
</evidence>
<sequence>MENEAEKRAARSILAYAKKGERGPRQMELREEKIERQKDDENEGAEREHRATAKMDEHDQEPEKVLDVPIEHGARTMESTVQSVGKYSSNYDENDDNFNSQHEKQIKYLLKFLLIS</sequence>
<feature type="region of interest" description="Disordered" evidence="1">
    <location>
        <begin position="1"/>
        <end position="63"/>
    </location>
</feature>
<keyword evidence="3" id="KW-1185">Reference proteome</keyword>
<comment type="caution">
    <text evidence="2">The sequence shown here is derived from an EMBL/GenBank/DDBJ whole genome shotgun (WGS) entry which is preliminary data.</text>
</comment>
<proteinExistence type="predicted"/>
<protein>
    <submittedName>
        <fullName evidence="2">Uncharacterized protein</fullName>
    </submittedName>
</protein>
<evidence type="ECO:0000313" key="2">
    <source>
        <dbReference type="EMBL" id="PAV89349.1"/>
    </source>
</evidence>
<evidence type="ECO:0000313" key="3">
    <source>
        <dbReference type="Proteomes" id="UP000218231"/>
    </source>
</evidence>
<dbReference type="AlphaFoldDB" id="A0A2A2LT56"/>
<accession>A0A2A2LT56</accession>
<dbReference type="Proteomes" id="UP000218231">
    <property type="component" value="Unassembled WGS sequence"/>
</dbReference>
<organism evidence="2 3">
    <name type="scientific">Diploscapter pachys</name>
    <dbReference type="NCBI Taxonomy" id="2018661"/>
    <lineage>
        <taxon>Eukaryota</taxon>
        <taxon>Metazoa</taxon>
        <taxon>Ecdysozoa</taxon>
        <taxon>Nematoda</taxon>
        <taxon>Chromadorea</taxon>
        <taxon>Rhabditida</taxon>
        <taxon>Rhabditina</taxon>
        <taxon>Rhabditomorpha</taxon>
        <taxon>Rhabditoidea</taxon>
        <taxon>Rhabditidae</taxon>
        <taxon>Diploscapter</taxon>
    </lineage>
</organism>
<feature type="compositionally biased region" description="Basic and acidic residues" evidence="1">
    <location>
        <begin position="18"/>
        <end position="63"/>
    </location>
</feature>